<reference evidence="2 3" key="2">
    <citation type="submission" date="2019-09" db="EMBL/GenBank/DDBJ databases">
        <authorList>
            <person name="Jin C."/>
        </authorList>
    </citation>
    <scope>NUCLEOTIDE SEQUENCE [LARGE SCALE GENOMIC DNA]</scope>
    <source>
        <strain evidence="2 3">BN130099</strain>
    </source>
</reference>
<evidence type="ECO:0000313" key="3">
    <source>
        <dbReference type="Proteomes" id="UP000325003"/>
    </source>
</evidence>
<dbReference type="RefSeq" id="WP_149727102.1">
    <property type="nucleotide sequence ID" value="NZ_VUJV01000001.1"/>
</dbReference>
<sequence>MKDQGISGKLALALSALAVVLAAGGTAVAVTSSTSIEDPDVAGQYAHVDRDGRLNTANATSKLNYSISHSQPSNTADFLTGATNAQLAVTSVSITHGMIAGFAGDSTSYRVYLYRATVPVAETTCTTSNTTAYTQLRAWVVGGVGDVEADFSSPILVRPTPGTKYCLELYTEVASGPNGAHNFVVSSLSAYVASGAYNGPGNAAGPSQRTPGSRG</sequence>
<evidence type="ECO:0000256" key="1">
    <source>
        <dbReference type="SAM" id="SignalP"/>
    </source>
</evidence>
<accession>A0A5B1LLQ5</accession>
<keyword evidence="3" id="KW-1185">Reference proteome</keyword>
<proteinExistence type="predicted"/>
<gene>
    <name evidence="2" type="ORF">F0U44_05025</name>
</gene>
<name>A0A5B1LLQ5_9ACTN</name>
<feature type="signal peptide" evidence="1">
    <location>
        <begin position="1"/>
        <end position="29"/>
    </location>
</feature>
<feature type="chain" id="PRO_5022943256" evidence="1">
    <location>
        <begin position="30"/>
        <end position="215"/>
    </location>
</feature>
<comment type="caution">
    <text evidence="2">The sequence shown here is derived from an EMBL/GenBank/DDBJ whole genome shotgun (WGS) entry which is preliminary data.</text>
</comment>
<organism evidence="2 3">
    <name type="scientific">Nocardioides humilatus</name>
    <dbReference type="NCBI Taxonomy" id="2607660"/>
    <lineage>
        <taxon>Bacteria</taxon>
        <taxon>Bacillati</taxon>
        <taxon>Actinomycetota</taxon>
        <taxon>Actinomycetes</taxon>
        <taxon>Propionibacteriales</taxon>
        <taxon>Nocardioidaceae</taxon>
        <taxon>Nocardioides</taxon>
    </lineage>
</organism>
<protein>
    <submittedName>
        <fullName evidence="2">Uncharacterized protein</fullName>
    </submittedName>
</protein>
<keyword evidence="1" id="KW-0732">Signal</keyword>
<dbReference type="EMBL" id="VUJV01000001">
    <property type="protein sequence ID" value="KAA1421642.1"/>
    <property type="molecule type" value="Genomic_DNA"/>
</dbReference>
<reference evidence="2 3" key="1">
    <citation type="submission" date="2019-09" db="EMBL/GenBank/DDBJ databases">
        <title>Nocardioides panacisoli sp. nov., isolated from the soil of a ginseng field.</title>
        <authorList>
            <person name="Cho C."/>
        </authorList>
    </citation>
    <scope>NUCLEOTIDE SEQUENCE [LARGE SCALE GENOMIC DNA]</scope>
    <source>
        <strain evidence="2 3">BN130099</strain>
    </source>
</reference>
<evidence type="ECO:0000313" key="2">
    <source>
        <dbReference type="EMBL" id="KAA1421642.1"/>
    </source>
</evidence>
<dbReference type="Proteomes" id="UP000325003">
    <property type="component" value="Unassembled WGS sequence"/>
</dbReference>
<dbReference type="AlphaFoldDB" id="A0A5B1LLQ5"/>